<dbReference type="AlphaFoldDB" id="A0A7W9M232"/>
<gene>
    <name evidence="4" type="ORF">F4560_004363</name>
</gene>
<dbReference type="EMBL" id="JACHMO010000001">
    <property type="protein sequence ID" value="MBB5804595.1"/>
    <property type="molecule type" value="Genomic_DNA"/>
</dbReference>
<feature type="domain" description="Acyl-CoA dehydrogenase/oxidase N-terminal" evidence="2">
    <location>
        <begin position="5"/>
        <end position="72"/>
    </location>
</feature>
<name>A0A7W9M232_9PSEU</name>
<evidence type="ECO:0000259" key="3">
    <source>
        <dbReference type="Pfam" id="PF08028"/>
    </source>
</evidence>
<dbReference type="Proteomes" id="UP000552097">
    <property type="component" value="Unassembled WGS sequence"/>
</dbReference>
<reference evidence="4 5" key="1">
    <citation type="submission" date="2020-08" db="EMBL/GenBank/DDBJ databases">
        <title>Sequencing the genomes of 1000 actinobacteria strains.</title>
        <authorList>
            <person name="Klenk H.-P."/>
        </authorList>
    </citation>
    <scope>NUCLEOTIDE SEQUENCE [LARGE SCALE GENOMIC DNA]</scope>
    <source>
        <strain evidence="4 5">DSM 45486</strain>
    </source>
</reference>
<evidence type="ECO:0000256" key="1">
    <source>
        <dbReference type="ARBA" id="ARBA00023002"/>
    </source>
</evidence>
<keyword evidence="5" id="KW-1185">Reference proteome</keyword>
<comment type="caution">
    <text evidence="4">The sequence shown here is derived from an EMBL/GenBank/DDBJ whole genome shotgun (WGS) entry which is preliminary data.</text>
</comment>
<dbReference type="GO" id="GO:0050660">
    <property type="term" value="F:flavin adenine dinucleotide binding"/>
    <property type="evidence" value="ECO:0007669"/>
    <property type="project" value="InterPro"/>
</dbReference>
<evidence type="ECO:0000259" key="2">
    <source>
        <dbReference type="Pfam" id="PF02771"/>
    </source>
</evidence>
<dbReference type="Pfam" id="PF02771">
    <property type="entry name" value="Acyl-CoA_dh_N"/>
    <property type="match status" value="1"/>
</dbReference>
<dbReference type="Gene3D" id="1.20.140.10">
    <property type="entry name" value="Butyryl-CoA Dehydrogenase, subunit A, domain 3"/>
    <property type="match status" value="1"/>
</dbReference>
<accession>A0A7W9M232</accession>
<dbReference type="PANTHER" id="PTHR43884">
    <property type="entry name" value="ACYL-COA DEHYDROGENASE"/>
    <property type="match status" value="1"/>
</dbReference>
<dbReference type="InterPro" id="IPR046373">
    <property type="entry name" value="Acyl-CoA_Oxase/DH_mid-dom_sf"/>
</dbReference>
<evidence type="ECO:0000313" key="5">
    <source>
        <dbReference type="Proteomes" id="UP000552097"/>
    </source>
</evidence>
<organism evidence="4 5">
    <name type="scientific">Saccharothrix ecbatanensis</name>
    <dbReference type="NCBI Taxonomy" id="1105145"/>
    <lineage>
        <taxon>Bacteria</taxon>
        <taxon>Bacillati</taxon>
        <taxon>Actinomycetota</taxon>
        <taxon>Actinomycetes</taxon>
        <taxon>Pseudonocardiales</taxon>
        <taxon>Pseudonocardiaceae</taxon>
        <taxon>Saccharothrix</taxon>
    </lineage>
</organism>
<dbReference type="SUPFAM" id="SSF47203">
    <property type="entry name" value="Acyl-CoA dehydrogenase C-terminal domain-like"/>
    <property type="match status" value="1"/>
</dbReference>
<dbReference type="InterPro" id="IPR036250">
    <property type="entry name" value="AcylCo_DH-like_C"/>
</dbReference>
<dbReference type="Pfam" id="PF08028">
    <property type="entry name" value="Acyl-CoA_dh_2"/>
    <property type="match status" value="1"/>
</dbReference>
<dbReference type="Gene3D" id="2.40.110.10">
    <property type="entry name" value="Butyryl-CoA Dehydrogenase, subunit A, domain 2"/>
    <property type="match status" value="1"/>
</dbReference>
<sequence>MHTLIRTHAAKADHDRRLSPAVVAALVEAGATRMLAPASLGGGEVDLPSWAVAIEDLARADGSAGWTAMTTSATSSLAWYLPPDTAAEVFGSPTSVVAGTAAPVGRAVAADGGHHVTGRWGWGSAVPLCDWVVGGAMTPDGPRLMLFPSSDVTVHDTWHAAGLRATESHEWEVSGAFVPARRQVWPPAVRVPGPLPTFPFFAFLAVGVAAVGLGIAARAIEEVEALAVTKTPQHAQGLLAEQTDAQRDLGVAEARLSAARAFLHAEVAARWAAAVAGQAGTTQERARLRLACSHAATESASITRQAFDTGGGTSVFENSPLQRCLRDAHVAAQHAMVSRRLFETYGKVKLGVPTDTTRL</sequence>
<evidence type="ECO:0000313" key="4">
    <source>
        <dbReference type="EMBL" id="MBB5804595.1"/>
    </source>
</evidence>
<dbReference type="GO" id="GO:0003995">
    <property type="term" value="F:acyl-CoA dehydrogenase activity"/>
    <property type="evidence" value="ECO:0007669"/>
    <property type="project" value="TreeGrafter"/>
</dbReference>
<protein>
    <submittedName>
        <fullName evidence="4">Alkylation response protein AidB-like acyl-CoA dehydrogenase</fullName>
    </submittedName>
</protein>
<dbReference type="InterPro" id="IPR009100">
    <property type="entry name" value="AcylCoA_DH/oxidase_NM_dom_sf"/>
</dbReference>
<dbReference type="InterPro" id="IPR013786">
    <property type="entry name" value="AcylCoA_DH/ox_N"/>
</dbReference>
<feature type="domain" description="Acyl-CoA dehydrogenase C-terminal" evidence="3">
    <location>
        <begin position="207"/>
        <end position="338"/>
    </location>
</feature>
<dbReference type="Gene3D" id="1.10.540.10">
    <property type="entry name" value="Acyl-CoA dehydrogenase/oxidase, N-terminal domain"/>
    <property type="match status" value="1"/>
</dbReference>
<keyword evidence="1" id="KW-0560">Oxidoreductase</keyword>
<dbReference type="RefSeq" id="WP_184922550.1">
    <property type="nucleotide sequence ID" value="NZ_JACHMO010000001.1"/>
</dbReference>
<dbReference type="InterPro" id="IPR013107">
    <property type="entry name" value="Acyl-CoA_DH_C"/>
</dbReference>
<dbReference type="PIRSF" id="PIRSF016578">
    <property type="entry name" value="HsaA"/>
    <property type="match status" value="1"/>
</dbReference>
<dbReference type="InterPro" id="IPR037069">
    <property type="entry name" value="AcylCoA_DH/ox_N_sf"/>
</dbReference>
<dbReference type="PANTHER" id="PTHR43884:SF12">
    <property type="entry name" value="ISOVALERYL-COA DEHYDROGENASE, MITOCHONDRIAL-RELATED"/>
    <property type="match status" value="1"/>
</dbReference>
<dbReference type="SUPFAM" id="SSF56645">
    <property type="entry name" value="Acyl-CoA dehydrogenase NM domain-like"/>
    <property type="match status" value="1"/>
</dbReference>
<proteinExistence type="predicted"/>